<feature type="region of interest" description="Disordered" evidence="1">
    <location>
        <begin position="1"/>
        <end position="233"/>
    </location>
</feature>
<reference evidence="2 3" key="1">
    <citation type="journal article" date="2024" name="BMC Genomics">
        <title>Genome assembly of redclaw crayfish (Cherax quadricarinatus) provides insights into its immune adaptation and hypoxia tolerance.</title>
        <authorList>
            <person name="Liu Z."/>
            <person name="Zheng J."/>
            <person name="Li H."/>
            <person name="Fang K."/>
            <person name="Wang S."/>
            <person name="He J."/>
            <person name="Zhou D."/>
            <person name="Weng S."/>
            <person name="Chi M."/>
            <person name="Gu Z."/>
            <person name="He J."/>
            <person name="Li F."/>
            <person name="Wang M."/>
        </authorList>
    </citation>
    <scope>NUCLEOTIDE SEQUENCE [LARGE SCALE GENOMIC DNA]</scope>
    <source>
        <strain evidence="2">ZL_2023a</strain>
    </source>
</reference>
<dbReference type="Proteomes" id="UP001445076">
    <property type="component" value="Unassembled WGS sequence"/>
</dbReference>
<evidence type="ECO:0000313" key="3">
    <source>
        <dbReference type="Proteomes" id="UP001445076"/>
    </source>
</evidence>
<feature type="compositionally biased region" description="Basic and acidic residues" evidence="1">
    <location>
        <begin position="10"/>
        <end position="27"/>
    </location>
</feature>
<feature type="compositionally biased region" description="Basic residues" evidence="1">
    <location>
        <begin position="29"/>
        <end position="39"/>
    </location>
</feature>
<dbReference type="AlphaFoldDB" id="A0AAW0WK82"/>
<protein>
    <submittedName>
        <fullName evidence="2">Uncharacterized protein</fullName>
    </submittedName>
</protein>
<feature type="compositionally biased region" description="Polar residues" evidence="1">
    <location>
        <begin position="42"/>
        <end position="60"/>
    </location>
</feature>
<keyword evidence="3" id="KW-1185">Reference proteome</keyword>
<feature type="non-terminal residue" evidence="2">
    <location>
        <position position="353"/>
    </location>
</feature>
<feature type="compositionally biased region" description="Basic and acidic residues" evidence="1">
    <location>
        <begin position="171"/>
        <end position="229"/>
    </location>
</feature>
<evidence type="ECO:0000313" key="2">
    <source>
        <dbReference type="EMBL" id="KAK8728048.1"/>
    </source>
</evidence>
<accession>A0AAW0WK82</accession>
<feature type="compositionally biased region" description="Polar residues" evidence="1">
    <location>
        <begin position="99"/>
        <end position="110"/>
    </location>
</feature>
<feature type="region of interest" description="Disordered" evidence="1">
    <location>
        <begin position="298"/>
        <end position="353"/>
    </location>
</feature>
<feature type="compositionally biased region" description="Basic and acidic residues" evidence="1">
    <location>
        <begin position="111"/>
        <end position="120"/>
    </location>
</feature>
<feature type="compositionally biased region" description="Basic and acidic residues" evidence="1">
    <location>
        <begin position="135"/>
        <end position="155"/>
    </location>
</feature>
<evidence type="ECO:0000256" key="1">
    <source>
        <dbReference type="SAM" id="MobiDB-lite"/>
    </source>
</evidence>
<gene>
    <name evidence="2" type="ORF">OTU49_009361</name>
</gene>
<sequence length="353" mass="38443">MKAPAQKAGKMGDKSPKVAKENVEVKTPKSTKKSGSKKTPKVDSNTPKASINEGNFQSPPSGKKKNSQTPVRNMDVTQTPKSEEKKSKKTPKSQDKTDFVQTEKNTGSSRSPDHIGKESTMDSSPRGGFRGRGSFRGDRGSFRGDRGSFRGDRGGFRGRGSFGGGRGGFRGGDRRDFRGGDRGSFRGGDRGGFRGGDRGGFRGGDRGGFRGGDRGGFRGGDRGGFRGGDRGGFWGGDRGGMQPAEYDPCGLFIMFPELMTKSDVEKVMEVSSAANSLKFGKMVQLYFNDPETANEVKGKLSEMDFGGYQPRVQQSFRKRKQEDKPNEETEESPTKKQKVSGLSEEKKEEKEMD</sequence>
<organism evidence="2 3">
    <name type="scientific">Cherax quadricarinatus</name>
    <name type="common">Australian red claw crayfish</name>
    <dbReference type="NCBI Taxonomy" id="27406"/>
    <lineage>
        <taxon>Eukaryota</taxon>
        <taxon>Metazoa</taxon>
        <taxon>Ecdysozoa</taxon>
        <taxon>Arthropoda</taxon>
        <taxon>Crustacea</taxon>
        <taxon>Multicrustacea</taxon>
        <taxon>Malacostraca</taxon>
        <taxon>Eumalacostraca</taxon>
        <taxon>Eucarida</taxon>
        <taxon>Decapoda</taxon>
        <taxon>Pleocyemata</taxon>
        <taxon>Astacidea</taxon>
        <taxon>Parastacoidea</taxon>
        <taxon>Parastacidae</taxon>
        <taxon>Cherax</taxon>
    </lineage>
</organism>
<feature type="compositionally biased region" description="Basic and acidic residues" evidence="1">
    <location>
        <begin position="81"/>
        <end position="98"/>
    </location>
</feature>
<comment type="caution">
    <text evidence="2">The sequence shown here is derived from an EMBL/GenBank/DDBJ whole genome shotgun (WGS) entry which is preliminary data.</text>
</comment>
<feature type="compositionally biased region" description="Gly residues" evidence="1">
    <location>
        <begin position="157"/>
        <end position="170"/>
    </location>
</feature>
<name>A0AAW0WK82_CHEQU</name>
<feature type="compositionally biased region" description="Basic and acidic residues" evidence="1">
    <location>
        <begin position="343"/>
        <end position="353"/>
    </location>
</feature>
<proteinExistence type="predicted"/>
<dbReference type="EMBL" id="JARKIK010000073">
    <property type="protein sequence ID" value="KAK8728048.1"/>
    <property type="molecule type" value="Genomic_DNA"/>
</dbReference>